<gene>
    <name evidence="1" type="ORF">AKJ64_03290</name>
</gene>
<dbReference type="EMBL" id="LHXN01000055">
    <property type="protein sequence ID" value="KXA92397.1"/>
    <property type="molecule type" value="Genomic_DNA"/>
</dbReference>
<organism evidence="1 2">
    <name type="scientific">candidate division MSBL1 archaeon SCGC-AAA259E17</name>
    <dbReference type="NCBI Taxonomy" id="1698263"/>
    <lineage>
        <taxon>Archaea</taxon>
        <taxon>Methanobacteriati</taxon>
        <taxon>Methanobacteriota</taxon>
        <taxon>candidate division MSBL1</taxon>
    </lineage>
</organism>
<sequence>MTGEKVQIGSRVSKELNERVESIAERLGWGGKQKVVERALEHYVNSIEGDLEQVPVAKEGGILLTLNDIRNKLSRREDFTATNITPFSPPVLEKLGEMASDYMEGDEPDKVWVSGEETYKKDISPEIDVDDVREEVRKGEQIRAVWGTQKRGDLLIADRELLLNPR</sequence>
<evidence type="ECO:0000313" key="2">
    <source>
        <dbReference type="Proteomes" id="UP000070373"/>
    </source>
</evidence>
<dbReference type="Proteomes" id="UP000070373">
    <property type="component" value="Unassembled WGS sequence"/>
</dbReference>
<dbReference type="AlphaFoldDB" id="A0A133UDW2"/>
<accession>A0A133UDW2</accession>
<reference evidence="1 2" key="1">
    <citation type="journal article" date="2016" name="Sci. Rep.">
        <title>Metabolic traits of an uncultured archaeal lineage -MSBL1- from brine pools of the Red Sea.</title>
        <authorList>
            <person name="Mwirichia R."/>
            <person name="Alam I."/>
            <person name="Rashid M."/>
            <person name="Vinu M."/>
            <person name="Ba-Alawi W."/>
            <person name="Anthony Kamau A."/>
            <person name="Kamanda Ngugi D."/>
            <person name="Goker M."/>
            <person name="Klenk H.P."/>
            <person name="Bajic V."/>
            <person name="Stingl U."/>
        </authorList>
    </citation>
    <scope>NUCLEOTIDE SEQUENCE [LARGE SCALE GENOMIC DNA]</scope>
    <source>
        <strain evidence="1">SCGC-AAA259E17</strain>
    </source>
</reference>
<proteinExistence type="predicted"/>
<evidence type="ECO:0000313" key="1">
    <source>
        <dbReference type="EMBL" id="KXA92397.1"/>
    </source>
</evidence>
<name>A0A133UDW2_9EURY</name>
<keyword evidence="2" id="KW-1185">Reference proteome</keyword>
<comment type="caution">
    <text evidence="1">The sequence shown here is derived from an EMBL/GenBank/DDBJ whole genome shotgun (WGS) entry which is preliminary data.</text>
</comment>
<protein>
    <submittedName>
        <fullName evidence="1">Uncharacterized protein</fullName>
    </submittedName>
</protein>